<protein>
    <submittedName>
        <fullName evidence="1">Uncharacterized protein</fullName>
    </submittedName>
</protein>
<dbReference type="Proteomes" id="UP000564964">
    <property type="component" value="Unassembled WGS sequence"/>
</dbReference>
<reference evidence="2" key="2">
    <citation type="submission" date="2021-03" db="EMBL/GenBank/DDBJ databases">
        <authorList>
            <person name="Jaffe A."/>
        </authorList>
    </citation>
    <scope>NUCLEOTIDE SEQUENCE</scope>
    <source>
        <strain evidence="2">RIFCSPLOWO2_01_FULL_58_19</strain>
    </source>
</reference>
<organism evidence="1 3">
    <name type="scientific">Candidatus Iainarchaeum sp</name>
    <dbReference type="NCBI Taxonomy" id="3101447"/>
    <lineage>
        <taxon>Archaea</taxon>
        <taxon>Candidatus Iainarchaeota</taxon>
        <taxon>Candidatus Iainarchaeia</taxon>
        <taxon>Candidatus Iainarchaeales</taxon>
        <taxon>Candidatus Iainarchaeaceae</taxon>
        <taxon>Candidatus Iainarchaeum</taxon>
    </lineage>
</organism>
<proteinExistence type="predicted"/>
<comment type="caution">
    <text evidence="1">The sequence shown here is derived from an EMBL/GenBank/DDBJ whole genome shotgun (WGS) entry which is preliminary data.</text>
</comment>
<gene>
    <name evidence="1" type="ORF">HA252_00895</name>
    <name evidence="2" type="ORF">J4203_02940</name>
</gene>
<sequence length="120" mass="13639">MAALPKPKRNAYQRFMRERAERLVSRNRMVRARTADVANVAMNAHMFGSDYIGKAEGALALKRLQVKRRFPVGAMRLASASPKALLRFGIQKVRGGFKAIATRLKRGRARRRFQRKAEGK</sequence>
<name>A0A7J4JF75_9ARCH</name>
<evidence type="ECO:0000313" key="2">
    <source>
        <dbReference type="EMBL" id="MBS3062804.1"/>
    </source>
</evidence>
<dbReference type="AlphaFoldDB" id="A0A7J4JF75"/>
<dbReference type="Proteomes" id="UP000678237">
    <property type="component" value="Unassembled WGS sequence"/>
</dbReference>
<accession>A0A7J4JF75</accession>
<reference evidence="2" key="3">
    <citation type="submission" date="2021-05" db="EMBL/GenBank/DDBJ databases">
        <title>Protein family content uncovers lineage relationships and bacterial pathway maintenance mechanisms in DPANN archaea.</title>
        <authorList>
            <person name="Castelle C.J."/>
            <person name="Meheust R."/>
            <person name="Jaffe A.L."/>
            <person name="Seitz K."/>
            <person name="Gong X."/>
            <person name="Baker B.J."/>
            <person name="Banfield J.F."/>
        </authorList>
    </citation>
    <scope>NUCLEOTIDE SEQUENCE</scope>
    <source>
        <strain evidence="2">RIFCSPLOWO2_01_FULL_58_19</strain>
    </source>
</reference>
<dbReference type="EMBL" id="JAGVWE010000003">
    <property type="protein sequence ID" value="MBS3062804.1"/>
    <property type="molecule type" value="Genomic_DNA"/>
</dbReference>
<evidence type="ECO:0000313" key="1">
    <source>
        <dbReference type="EMBL" id="HIH15944.1"/>
    </source>
</evidence>
<evidence type="ECO:0000313" key="3">
    <source>
        <dbReference type="Proteomes" id="UP000564964"/>
    </source>
</evidence>
<dbReference type="EMBL" id="DUGH01000020">
    <property type="protein sequence ID" value="HIH15944.1"/>
    <property type="molecule type" value="Genomic_DNA"/>
</dbReference>
<reference evidence="1" key="1">
    <citation type="journal article" date="2020" name="bioRxiv">
        <title>A rank-normalized archaeal taxonomy based on genome phylogeny resolves widespread incomplete and uneven classifications.</title>
        <authorList>
            <person name="Rinke C."/>
            <person name="Chuvochina M."/>
            <person name="Mussig A.J."/>
            <person name="Chaumeil P.-A."/>
            <person name="Waite D.W."/>
            <person name="Whitman W.B."/>
            <person name="Parks D.H."/>
            <person name="Hugenholtz P."/>
        </authorList>
    </citation>
    <scope>NUCLEOTIDE SEQUENCE</scope>
    <source>
        <strain evidence="1">UBA10219</strain>
    </source>
</reference>